<reference evidence="6 7" key="1">
    <citation type="journal article" date="2011" name="Cell">
        <title>Insight into structure and assembly of the nuclear pore complex by utilizing the genome of a eukaryotic thermophile.</title>
        <authorList>
            <person name="Amlacher S."/>
            <person name="Sarges P."/>
            <person name="Flemming D."/>
            <person name="van Noort V."/>
            <person name="Kunze R."/>
            <person name="Devos D.P."/>
            <person name="Arumugam M."/>
            <person name="Bork P."/>
            <person name="Hurt E."/>
        </authorList>
    </citation>
    <scope>NUCLEOTIDE SEQUENCE [LARGE SCALE GENOMIC DNA]</scope>
    <source>
        <strain evidence="7">DSM 1495 / CBS 144.50 / IMI 039719</strain>
    </source>
</reference>
<feature type="domain" description="Zn(2)-C6 fungal-type" evidence="5">
    <location>
        <begin position="67"/>
        <end position="97"/>
    </location>
</feature>
<dbReference type="GO" id="GO:0008270">
    <property type="term" value="F:zinc ion binding"/>
    <property type="evidence" value="ECO:0007669"/>
    <property type="project" value="InterPro"/>
</dbReference>
<feature type="region of interest" description="Disordered" evidence="4">
    <location>
        <begin position="1"/>
        <end position="25"/>
    </location>
</feature>
<dbReference type="PROSITE" id="PS50048">
    <property type="entry name" value="ZN2_CY6_FUNGAL_2"/>
    <property type="match status" value="1"/>
</dbReference>
<evidence type="ECO:0000259" key="5">
    <source>
        <dbReference type="PROSITE" id="PS50048"/>
    </source>
</evidence>
<organism evidence="7">
    <name type="scientific">Chaetomium thermophilum (strain DSM 1495 / CBS 144.50 / IMI 039719)</name>
    <name type="common">Thermochaetoides thermophila</name>
    <dbReference type="NCBI Taxonomy" id="759272"/>
    <lineage>
        <taxon>Eukaryota</taxon>
        <taxon>Fungi</taxon>
        <taxon>Dikarya</taxon>
        <taxon>Ascomycota</taxon>
        <taxon>Pezizomycotina</taxon>
        <taxon>Sordariomycetes</taxon>
        <taxon>Sordariomycetidae</taxon>
        <taxon>Sordariales</taxon>
        <taxon>Chaetomiaceae</taxon>
        <taxon>Thermochaetoides</taxon>
    </lineage>
</organism>
<sequence>MSSTSRSTSPEISQQLNQPFRPLMPAPPGMARIVSPQQPAFSHLFAFQAQPTGSSSRRKQGKTITAACGACRKRKSKCDGTRPTCLVCREKGTPCEYDTNVSETHAQALKRKYQELQTQKAALEQVYSLLQTRPEEEARAVYRRIRLGEDPTSVLRHAQYGDVVMQHALEPQSNFRYEFPYLREMPPFLVWEGNPYLRAEIHDWEWRASVSGSEGSPLPQRQRALLLLPGTTTGTGDDVASPRSTSSGTSETLSAGSLTSDRREPYLKPYHTARVVHPWLDSVKPSMWTGVSDDDVLMRKLLHDYILFDWDWFTMFHKDYFLEDMAQGRRRFCSSLLVNAVLCMGSYCHRGLRSCAEHWNPKSFCYQFLAEARRLFDIDAEEERPVRLPDEQDADWHRRLVEWEQRRLCTIQAAILINLIQNINGADKIGWRVTVRALELAREIKLFDEPPEYYGPEMVIVRTYTAWACYCWQSLSTFFYLRPPLIKDPPKALLPDPIENPQWYGELWIAYPGSTHRFPTYHGLSFKAKCEFWRIITEIGSIMFAGDRSPIVMPLKQTLHYVNRLRDWLHGLPEPLSPSKIVFPQHLKLHLGYYYMLIEVISPIIGCTEVDGVPLNPTPYDLYLEAVNCHETLIRIHYLRHGFEGFDTFMLHFLGFNNHLAIRAVETSQGSSYLEPRRSSVILFAKGIHEFSQALFIAKAILKLQVGRMQASEAELLRRELEIEPEEVAYGPMEQTVQSDWPEYDVGVEAKAERVKEGKTLATSLAELSLLERERKSASPER</sequence>
<dbReference type="OMA" id="QFRIIMN"/>
<dbReference type="CDD" id="cd00067">
    <property type="entry name" value="GAL4"/>
    <property type="match status" value="1"/>
</dbReference>
<dbReference type="GO" id="GO:0003677">
    <property type="term" value="F:DNA binding"/>
    <property type="evidence" value="ECO:0007669"/>
    <property type="project" value="InterPro"/>
</dbReference>
<evidence type="ECO:0000256" key="2">
    <source>
        <dbReference type="ARBA" id="ARBA00023242"/>
    </source>
</evidence>
<dbReference type="InterPro" id="IPR053187">
    <property type="entry name" value="Notoamide_regulator"/>
</dbReference>
<keyword evidence="3" id="KW-0175">Coiled coil</keyword>
<protein>
    <recommendedName>
        <fullName evidence="5">Zn(2)-C6 fungal-type domain-containing protein</fullName>
    </recommendedName>
</protein>
<dbReference type="GO" id="GO:0006351">
    <property type="term" value="P:DNA-templated transcription"/>
    <property type="evidence" value="ECO:0007669"/>
    <property type="project" value="InterPro"/>
</dbReference>
<feature type="compositionally biased region" description="Polar residues" evidence="4">
    <location>
        <begin position="242"/>
        <end position="259"/>
    </location>
</feature>
<evidence type="ECO:0000256" key="1">
    <source>
        <dbReference type="ARBA" id="ARBA00022723"/>
    </source>
</evidence>
<dbReference type="PROSITE" id="PS50007">
    <property type="entry name" value="PIPLC_X_DOMAIN"/>
    <property type="match status" value="1"/>
</dbReference>
<dbReference type="PROSITE" id="PS00463">
    <property type="entry name" value="ZN2_CY6_FUNGAL_1"/>
    <property type="match status" value="1"/>
</dbReference>
<dbReference type="PANTHER" id="PTHR47256">
    <property type="entry name" value="ZN(II)2CYS6 TRANSCRIPTION FACTOR (EUROFUNG)-RELATED"/>
    <property type="match status" value="1"/>
</dbReference>
<dbReference type="SMART" id="SM00066">
    <property type="entry name" value="GAL4"/>
    <property type="match status" value="1"/>
</dbReference>
<dbReference type="AlphaFoldDB" id="G0SF15"/>
<dbReference type="GeneID" id="18260083"/>
<dbReference type="CDD" id="cd12148">
    <property type="entry name" value="fungal_TF_MHR"/>
    <property type="match status" value="1"/>
</dbReference>
<name>G0SF15_CHATD</name>
<evidence type="ECO:0000256" key="3">
    <source>
        <dbReference type="SAM" id="Coils"/>
    </source>
</evidence>
<accession>G0SF15</accession>
<evidence type="ECO:0000256" key="4">
    <source>
        <dbReference type="SAM" id="MobiDB-lite"/>
    </source>
</evidence>
<dbReference type="eggNOG" id="ENOG502SJUN">
    <property type="taxonomic scope" value="Eukaryota"/>
</dbReference>
<dbReference type="Proteomes" id="UP000008066">
    <property type="component" value="Unassembled WGS sequence"/>
</dbReference>
<dbReference type="OrthoDB" id="426882at2759"/>
<keyword evidence="7" id="KW-1185">Reference proteome</keyword>
<proteinExistence type="predicted"/>
<dbReference type="EMBL" id="GL988046">
    <property type="protein sequence ID" value="EGS18031.1"/>
    <property type="molecule type" value="Genomic_DNA"/>
</dbReference>
<dbReference type="KEGG" id="cthr:CTHT_0060450"/>
<dbReference type="HOGENOM" id="CLU_007003_1_0_1"/>
<dbReference type="Pfam" id="PF00172">
    <property type="entry name" value="Zn_clus"/>
    <property type="match status" value="1"/>
</dbReference>
<dbReference type="InterPro" id="IPR036864">
    <property type="entry name" value="Zn2-C6_fun-type_DNA-bd_sf"/>
</dbReference>
<dbReference type="SUPFAM" id="SSF57701">
    <property type="entry name" value="Zn2/Cys6 DNA-binding domain"/>
    <property type="match status" value="1"/>
</dbReference>
<evidence type="ECO:0000313" key="7">
    <source>
        <dbReference type="Proteomes" id="UP000008066"/>
    </source>
</evidence>
<keyword evidence="2" id="KW-0539">Nucleus</keyword>
<dbReference type="Gene3D" id="4.10.240.10">
    <property type="entry name" value="Zn(2)-C6 fungal-type DNA-binding domain"/>
    <property type="match status" value="1"/>
</dbReference>
<dbReference type="Pfam" id="PF04082">
    <property type="entry name" value="Fungal_trans"/>
    <property type="match status" value="1"/>
</dbReference>
<dbReference type="RefSeq" id="XP_006696362.1">
    <property type="nucleotide sequence ID" value="XM_006696299.1"/>
</dbReference>
<dbReference type="PANTHER" id="PTHR47256:SF1">
    <property type="entry name" value="ZN(II)2CYS6 TRANSCRIPTION FACTOR (EUROFUNG)"/>
    <property type="match status" value="1"/>
</dbReference>
<feature type="region of interest" description="Disordered" evidence="4">
    <location>
        <begin position="229"/>
        <end position="259"/>
    </location>
</feature>
<dbReference type="GO" id="GO:0000981">
    <property type="term" value="F:DNA-binding transcription factor activity, RNA polymerase II-specific"/>
    <property type="evidence" value="ECO:0007669"/>
    <property type="project" value="InterPro"/>
</dbReference>
<dbReference type="InterPro" id="IPR007219">
    <property type="entry name" value="XnlR_reg_dom"/>
</dbReference>
<keyword evidence="1" id="KW-0479">Metal-binding</keyword>
<gene>
    <name evidence="6" type="ORF">CTHT_0060450</name>
</gene>
<dbReference type="InterPro" id="IPR001138">
    <property type="entry name" value="Zn2Cys6_DnaBD"/>
</dbReference>
<feature type="coiled-coil region" evidence="3">
    <location>
        <begin position="106"/>
        <end position="133"/>
    </location>
</feature>
<evidence type="ECO:0000313" key="6">
    <source>
        <dbReference type="EMBL" id="EGS18031.1"/>
    </source>
</evidence>